<dbReference type="PANTHER" id="PTHR46101:SF2">
    <property type="entry name" value="SERINE DECARBOXYLASE"/>
    <property type="match status" value="1"/>
</dbReference>
<dbReference type="InterPro" id="IPR002129">
    <property type="entry name" value="PyrdxlP-dep_de-COase"/>
</dbReference>
<comment type="similarity">
    <text evidence="2 7">Belongs to the group II decarboxylase family.</text>
</comment>
<accession>A0A916DVC1</accession>
<comment type="cofactor">
    <cofactor evidence="1 6 7">
        <name>pyridoxal 5'-phosphate</name>
        <dbReference type="ChEBI" id="CHEBI:597326"/>
    </cofactor>
</comment>
<dbReference type="AlphaFoldDB" id="A0A916DVC1"/>
<dbReference type="Gene3D" id="3.90.1150.10">
    <property type="entry name" value="Aspartate Aminotransferase, domain 1"/>
    <property type="match status" value="1"/>
</dbReference>
<evidence type="ECO:0000256" key="6">
    <source>
        <dbReference type="PIRSR" id="PIRSR602129-50"/>
    </source>
</evidence>
<dbReference type="GO" id="GO:0030170">
    <property type="term" value="F:pyridoxal phosphate binding"/>
    <property type="evidence" value="ECO:0007669"/>
    <property type="project" value="InterPro"/>
</dbReference>
<reference evidence="8" key="1">
    <citation type="submission" date="2022-09" db="EMBL/GenBank/DDBJ databases">
        <title>Aureispira anguillicida sp. nov., isolated from Leptocephalus of Japanese eel Anguilla japonica.</title>
        <authorList>
            <person name="Yuasa K."/>
            <person name="Mekata T."/>
            <person name="Ikunari K."/>
        </authorList>
    </citation>
    <scope>NUCLEOTIDE SEQUENCE</scope>
    <source>
        <strain evidence="8">EL160426</strain>
    </source>
</reference>
<dbReference type="InterPro" id="IPR015424">
    <property type="entry name" value="PyrdxlP-dep_Trfase"/>
</dbReference>
<dbReference type="KEGG" id="aup:AsAng_0041270"/>
<evidence type="ECO:0000313" key="9">
    <source>
        <dbReference type="Proteomes" id="UP001060919"/>
    </source>
</evidence>
<keyword evidence="4 6" id="KW-0663">Pyridoxal phosphate</keyword>
<dbReference type="GO" id="GO:0019752">
    <property type="term" value="P:carboxylic acid metabolic process"/>
    <property type="evidence" value="ECO:0007669"/>
    <property type="project" value="InterPro"/>
</dbReference>
<protein>
    <submittedName>
        <fullName evidence="8">Histidine decarboxylase</fullName>
    </submittedName>
</protein>
<organism evidence="8 9">
    <name type="scientific">Aureispira anguillae</name>
    <dbReference type="NCBI Taxonomy" id="2864201"/>
    <lineage>
        <taxon>Bacteria</taxon>
        <taxon>Pseudomonadati</taxon>
        <taxon>Bacteroidota</taxon>
        <taxon>Saprospiria</taxon>
        <taxon>Saprospirales</taxon>
        <taxon>Saprospiraceae</taxon>
        <taxon>Aureispira</taxon>
    </lineage>
</organism>
<evidence type="ECO:0000313" key="8">
    <source>
        <dbReference type="EMBL" id="BDS13390.1"/>
    </source>
</evidence>
<feature type="modified residue" description="N6-(pyridoxal phosphate)lysine" evidence="6">
    <location>
        <position position="241"/>
    </location>
</feature>
<dbReference type="Proteomes" id="UP001060919">
    <property type="component" value="Chromosome"/>
</dbReference>
<dbReference type="InterPro" id="IPR015421">
    <property type="entry name" value="PyrdxlP-dep_Trfase_major"/>
</dbReference>
<evidence type="ECO:0000256" key="7">
    <source>
        <dbReference type="RuleBase" id="RU000382"/>
    </source>
</evidence>
<dbReference type="PANTHER" id="PTHR46101">
    <property type="match status" value="1"/>
</dbReference>
<evidence type="ECO:0000256" key="4">
    <source>
        <dbReference type="ARBA" id="ARBA00022898"/>
    </source>
</evidence>
<evidence type="ECO:0000256" key="1">
    <source>
        <dbReference type="ARBA" id="ARBA00001933"/>
    </source>
</evidence>
<dbReference type="InterPro" id="IPR051151">
    <property type="entry name" value="Group_II_Decarboxylase"/>
</dbReference>
<evidence type="ECO:0000256" key="2">
    <source>
        <dbReference type="ARBA" id="ARBA00009533"/>
    </source>
</evidence>
<dbReference type="NCBIfam" id="NF002748">
    <property type="entry name" value="PRK02769.1"/>
    <property type="match status" value="1"/>
</dbReference>
<keyword evidence="9" id="KW-1185">Reference proteome</keyword>
<dbReference type="Gene3D" id="3.40.640.10">
    <property type="entry name" value="Type I PLP-dependent aspartate aminotransferase-like (Major domain)"/>
    <property type="match status" value="1"/>
</dbReference>
<evidence type="ECO:0000256" key="5">
    <source>
        <dbReference type="ARBA" id="ARBA00023239"/>
    </source>
</evidence>
<keyword evidence="3" id="KW-0210">Decarboxylase</keyword>
<evidence type="ECO:0000256" key="3">
    <source>
        <dbReference type="ARBA" id="ARBA00022793"/>
    </source>
</evidence>
<dbReference type="InterPro" id="IPR015422">
    <property type="entry name" value="PyrdxlP-dep_Trfase_small"/>
</dbReference>
<dbReference type="GO" id="GO:0016831">
    <property type="term" value="F:carboxy-lyase activity"/>
    <property type="evidence" value="ECO:0007669"/>
    <property type="project" value="UniProtKB-KW"/>
</dbReference>
<dbReference type="Pfam" id="PF00282">
    <property type="entry name" value="Pyridoxal_deC"/>
    <property type="match status" value="1"/>
</dbReference>
<gene>
    <name evidence="8" type="ORF">AsAng_0041270</name>
</gene>
<keyword evidence="5 7" id="KW-0456">Lyase</keyword>
<name>A0A916DVC1_9BACT</name>
<dbReference type="SUPFAM" id="SSF53383">
    <property type="entry name" value="PLP-dependent transferases"/>
    <property type="match status" value="1"/>
</dbReference>
<dbReference type="EMBL" id="AP026867">
    <property type="protein sequence ID" value="BDS13390.1"/>
    <property type="molecule type" value="Genomic_DNA"/>
</dbReference>
<sequence length="392" mass="44659">MIHRKRKGMVKTISTQNIDRLNKLKKEVEQARDSFLGYPVSKDFDYSELYDFLEFPINNLGDPFENSTYKVQTHEMEREIVTFFAKLFRAQPNDYWGYVTNGGSESNLYGLYLAREIYPKAMVYYSESTHYSVRKNLHLLNIPSIVIRAKENGEIDYEDFENTVQLNRHKPAIVLTTFGTTMKEAKDDVSKIKAILKKLAIQNHYIHCDAALSGTYGAFMKPRIPFDFADGADSISISGHKFIGSPIPSGVIITKRSHRDKISKGISYIGSLDTTITGSRNGHCPLFLWYALKKLGLEGLKKRYAHSLEIAEYCKNKLNEIGVNAWTNPGAITVVFPKTSKAVKSKWQLATEEAVTHIICMPNVTKTQIDEFIKDVATSKEQEEEEKMSFDF</sequence>
<proteinExistence type="inferred from homology"/>